<gene>
    <name evidence="3" type="ORF">HPBE_LOCUS9834</name>
</gene>
<feature type="domain" description="Polyprotein allergen nematode" evidence="2">
    <location>
        <begin position="1080"/>
        <end position="1200"/>
    </location>
</feature>
<dbReference type="WBParaSite" id="HPBE_0000983301-mRNA-1">
    <property type="protein sequence ID" value="HPBE_0000983301-mRNA-1"/>
    <property type="gene ID" value="HPBE_0000983301"/>
</dbReference>
<dbReference type="Gene3D" id="1.10.533.30">
    <property type="entry name" value="Nematode polyprotein allergen ABA-1"/>
    <property type="match status" value="12"/>
</dbReference>
<name>A0A3P7ZEG5_HELPZ</name>
<feature type="coiled-coil region" evidence="1">
    <location>
        <begin position="84"/>
        <end position="111"/>
    </location>
</feature>
<dbReference type="Proteomes" id="UP000050761">
    <property type="component" value="Unassembled WGS sequence"/>
</dbReference>
<feature type="domain" description="Polyprotein allergen nematode" evidence="2">
    <location>
        <begin position="549"/>
        <end position="669"/>
    </location>
</feature>
<sequence length="1629" mass="187416">MTLDNENCSDRDIEMIMDYSSRECAMQRSWRGERGKLMKSPTQLHDKIMDFYNDLPADKKAKWDEYYRKHCVSWIRKVADFEFARGLKVASDDEIEELKELESKNEREELVSKVNSFKTRLTAENLARVDLWKNECNSLLIESSRSRRDIDKNFEEFTAWMTDEQRKTVSEMKASGKTYDEMRLKTIEFFDALPAEKQESLKQEFKGKCKVFFNKISTPEEMERMKSLHDAGNVDELRTIAKEIIARQSGDGKTIAAKMEILCTDVFTKAKRRRDIDAKISRRLSWMSSEQKEAMKQMYADGKPQADIRAKIFEFLSEIEGPAGLAAKEQTQKECYKWMDDVASAEEIASLHKMHETDHDGCKKKVREFIERLPASKKEEVMKNLPFCEKVWYGDHDHSGHQGHHNHRRHLAARRRRHLHAIDKFLNWLTPEQKNELAEIEKSGSHFDDVISKVKEFFGMLSEERKTELKASFKGQCSSWVKEVATPEELEDLKKMHEANDHVEMKKKLLELESRLSEEQKHTVEHARDICLSVWEIQGTRKRRVPHEHGFEEGVEKFVSWLSAEQKEKVKATYASGDRDAFIQQIMEYFETANDEVKGKASEELKAACKHYGKDFLGEENMETIKELKDSGASHEAISKKVEEMIDSITDPEKKLKAGRLSSTCKKIYGAARARRDHHLHTLEEAMEKYLTWLSEDQMATIKSLYDEGDRGAVYEKVLEFFDAAAGETKEKAAMELKGACKHYVKELIGDENGNVIREMKESGSSNDEIATKVEEMIEAMADDKKKAQALRASSACRKIYGVARRFRRDHHEHKFEEAMEKYLTWLTEDQKAEVKKIFDAEGRPAVYEKVMKMFEEATGDVKEKAVVELKAACRHYVKDSIGDENAEKIKEMKESGATNEEIAAKVNEFIAAITDEKKKAQAERAAGACKKIYGLARRFRRDHHEHKFEEAMEKYLTWLTEDQKAEVKKIFDAEGRPAVYEKVMKMFEEATGDVKEKAVVELKAACRHYVKDSIGDENAEKIKEMKESGATNEEIAAKVNEFIAAITDEKKKAQAERAAGACKKIYGVARRLRRDHHEHKFEEAMEKYLTWLTDEQKAEVKKIFEAEGRPAVYEKVMKMFEEATGDVKEKAVVELKAACRHYVKDSIGDENAEKIKEMKESGATNEEIAAKVNEFIAAITDEKKKAQAERAAGACKKIYGVARRFRRDHHEHTLEEAMEKYLTWLTNEQKAEVKEIYDTGDRPAVYKKILELFEGAAREVKEKAATELKAACKHYVKDSIGDENAEKIKEMKDSGATKEEIAAKVNEFIAAITDEKKKAQAERAAAACKKIYGVAQRFRRDHHEHTLEEALEKYLTWLDDEQKTEVKKIYETGDRPAVYKKVMEMFESAAEDVKEKAVVELKAACKHYLKDSIGDENAEKIKEMKDSGASKEAIAAKVSEFIAAITDEKKKAQAERAAGACKKIYGVARRMRRDHHHEHNIEEAMEKYLTWLRDDQKAEVKKIYVTGDRAAVHHKVMEMFKDTSGDTKEKATAQLRAACKHYIKEYIGNDNVVKVKEMKDSGASNEAISAKIDEFIAAMTDEKKKEQAERVAKECKKVYGVKSDVSRARRHLAARRHRMRSDVNFFDV</sequence>
<feature type="domain" description="Polyprotein allergen nematode" evidence="2">
    <location>
        <begin position="681"/>
        <end position="801"/>
    </location>
</feature>
<feature type="domain" description="Polyprotein allergen nematode" evidence="2">
    <location>
        <begin position="42"/>
        <end position="138"/>
    </location>
</feature>
<feature type="domain" description="Polyprotein allergen nematode" evidence="2">
    <location>
        <begin position="814"/>
        <end position="934"/>
    </location>
</feature>
<dbReference type="Pfam" id="PF16469">
    <property type="entry name" value="NPA"/>
    <property type="match status" value="12"/>
</dbReference>
<dbReference type="InterPro" id="IPR032487">
    <property type="entry name" value="ABA-1_nematode"/>
</dbReference>
<dbReference type="EMBL" id="UZAH01026563">
    <property type="protein sequence ID" value="VDO82447.1"/>
    <property type="molecule type" value="Genomic_DNA"/>
</dbReference>
<feature type="domain" description="Polyprotein allergen nematode" evidence="2">
    <location>
        <begin position="1213"/>
        <end position="1333"/>
    </location>
</feature>
<evidence type="ECO:0000259" key="2">
    <source>
        <dbReference type="Pfam" id="PF16469"/>
    </source>
</evidence>
<organism evidence="3">
    <name type="scientific">Heligmosomoides polygyrus</name>
    <name type="common">Parasitic roundworm</name>
    <dbReference type="NCBI Taxonomy" id="6339"/>
    <lineage>
        <taxon>Eukaryota</taxon>
        <taxon>Metazoa</taxon>
        <taxon>Ecdysozoa</taxon>
        <taxon>Nematoda</taxon>
        <taxon>Chromadorea</taxon>
        <taxon>Rhabditida</taxon>
        <taxon>Rhabditina</taxon>
        <taxon>Rhabditomorpha</taxon>
        <taxon>Strongyloidea</taxon>
        <taxon>Heligmosomidae</taxon>
        <taxon>Heligmosomoides</taxon>
    </lineage>
</organism>
<dbReference type="OrthoDB" id="5823468at2759"/>
<feature type="domain" description="Polyprotein allergen nematode" evidence="2">
    <location>
        <begin position="273"/>
        <end position="392"/>
    </location>
</feature>
<feature type="domain" description="Polyprotein allergen nematode" evidence="2">
    <location>
        <begin position="947"/>
        <end position="1067"/>
    </location>
</feature>
<evidence type="ECO:0000313" key="3">
    <source>
        <dbReference type="EMBL" id="VDO82447.1"/>
    </source>
</evidence>
<feature type="domain" description="Polyprotein allergen nematode" evidence="2">
    <location>
        <begin position="1480"/>
        <end position="1600"/>
    </location>
</feature>
<reference evidence="3 4" key="1">
    <citation type="submission" date="2018-11" db="EMBL/GenBank/DDBJ databases">
        <authorList>
            <consortium name="Pathogen Informatics"/>
        </authorList>
    </citation>
    <scope>NUCLEOTIDE SEQUENCE [LARGE SCALE GENOMIC DNA]</scope>
</reference>
<reference evidence="5" key="2">
    <citation type="submission" date="2019-09" db="UniProtKB">
        <authorList>
            <consortium name="WormBaseParasite"/>
        </authorList>
    </citation>
    <scope>IDENTIFICATION</scope>
</reference>
<evidence type="ECO:0000256" key="1">
    <source>
        <dbReference type="SAM" id="Coils"/>
    </source>
</evidence>
<keyword evidence="1" id="KW-0175">Coiled coil</keyword>
<keyword evidence="4" id="KW-1185">Reference proteome</keyword>
<dbReference type="InterPro" id="IPR038289">
    <property type="entry name" value="DVA-1_sf"/>
</dbReference>
<evidence type="ECO:0000313" key="4">
    <source>
        <dbReference type="Proteomes" id="UP000050761"/>
    </source>
</evidence>
<protein>
    <submittedName>
        <fullName evidence="5">F-BAR domain-containing protein</fullName>
    </submittedName>
</protein>
<dbReference type="InterPro" id="IPR016024">
    <property type="entry name" value="ARM-type_fold"/>
</dbReference>
<accession>A0A3P7ZEG5</accession>
<feature type="coiled-coil region" evidence="1">
    <location>
        <begin position="493"/>
        <end position="522"/>
    </location>
</feature>
<dbReference type="SUPFAM" id="SSF48371">
    <property type="entry name" value="ARM repeat"/>
    <property type="match status" value="1"/>
</dbReference>
<feature type="domain" description="Polyprotein allergen nematode" evidence="2">
    <location>
        <begin position="1346"/>
        <end position="1466"/>
    </location>
</feature>
<proteinExistence type="predicted"/>
<evidence type="ECO:0000313" key="5">
    <source>
        <dbReference type="WBParaSite" id="HPBE_0000983301-mRNA-1"/>
    </source>
</evidence>
<feature type="domain" description="Polyprotein allergen nematode" evidence="2">
    <location>
        <begin position="415"/>
        <end position="535"/>
    </location>
</feature>
<feature type="domain" description="Polyprotein allergen nematode" evidence="2">
    <location>
        <begin position="147"/>
        <end position="267"/>
    </location>
</feature>